<dbReference type="Pfam" id="PF00795">
    <property type="entry name" value="CN_hydrolase"/>
    <property type="match status" value="1"/>
</dbReference>
<dbReference type="InterPro" id="IPR001110">
    <property type="entry name" value="UPF0012_CS"/>
</dbReference>
<dbReference type="CDD" id="cd04301">
    <property type="entry name" value="NAT_SF"/>
    <property type="match status" value="1"/>
</dbReference>
<dbReference type="InterPro" id="IPR016181">
    <property type="entry name" value="Acyl_CoA_acyltransferase"/>
</dbReference>
<feature type="domain" description="CN hydrolase" evidence="2">
    <location>
        <begin position="237"/>
        <end position="492"/>
    </location>
</feature>
<organism evidence="4 5">
    <name type="scientific">Neolewinella antarctica</name>
    <dbReference type="NCBI Taxonomy" id="442734"/>
    <lineage>
        <taxon>Bacteria</taxon>
        <taxon>Pseudomonadati</taxon>
        <taxon>Bacteroidota</taxon>
        <taxon>Saprospiria</taxon>
        <taxon>Saprospirales</taxon>
        <taxon>Lewinellaceae</taxon>
        <taxon>Neolewinella</taxon>
    </lineage>
</organism>
<dbReference type="PANTHER" id="PTHR23088">
    <property type="entry name" value="NITRILASE-RELATED"/>
    <property type="match status" value="1"/>
</dbReference>
<dbReference type="SUPFAM" id="SSF55729">
    <property type="entry name" value="Acyl-CoA N-acyltransferases (Nat)"/>
    <property type="match status" value="1"/>
</dbReference>
<dbReference type="Proteomes" id="UP000770785">
    <property type="component" value="Unassembled WGS sequence"/>
</dbReference>
<dbReference type="InterPro" id="IPR000182">
    <property type="entry name" value="GNAT_dom"/>
</dbReference>
<dbReference type="CDD" id="cd07574">
    <property type="entry name" value="nitrilase_Rim1_like"/>
    <property type="match status" value="1"/>
</dbReference>
<dbReference type="PROSITE" id="PS01227">
    <property type="entry name" value="UPF0012"/>
    <property type="match status" value="1"/>
</dbReference>
<dbReference type="Gene3D" id="3.60.110.10">
    <property type="entry name" value="Carbon-nitrogen hydrolase"/>
    <property type="match status" value="1"/>
</dbReference>
<proteinExistence type="inferred from homology"/>
<sequence length="520" mass="59314">MASPTTTYDTPATNPETIGKIELKYLAMEEYAQLRELMEEAYAVLPESAWEKDEIQNIIGRFPEGQIAILIDGQLAGCALGIIVDYAKFGDDHTYAQITGEYTFNTHTEAGNILYGIDVFVSPEFRGLRLGRRMYDYRKELCEQLNLEGIVFGGRLPKFHQYADRMSVKEYIENVKLREITDPVLNFQFNNDFHVKKVIKGYLPGDTDSRECAALLMWNNVLYTEPTKKPTVTKSVVRLGLIQWQMRRYETLDALLEQMEYFVQTVSNYRSDFCLFPEFFNAPLMAAYNDLKEPDAIRKLAEYTDPIVKKASEFSIQYNINIITGSMPSVEDGTLYNVGYLCKRDGSVEKFYKLHVTPDEAKVWGMTGGKVLRAFDTDCGRIGILICYDVEFPELGRLLAEQDVDILFVPFLTDTQNGYSRVRHCAQARAIENECYVAIAGSVGNLPKVHNMDIQYAQSMVFTPCDFAFPSNGVKAEATPNTEMILVADVDLDLLKELHEHGSVHNLRDRRVDLYRLELR</sequence>
<reference evidence="4 5" key="1">
    <citation type="submission" date="2020-03" db="EMBL/GenBank/DDBJ databases">
        <title>Genomic Encyclopedia of Type Strains, Phase IV (KMG-IV): sequencing the most valuable type-strain genomes for metagenomic binning, comparative biology and taxonomic classification.</title>
        <authorList>
            <person name="Goeker M."/>
        </authorList>
    </citation>
    <scope>NUCLEOTIDE SEQUENCE [LARGE SCALE GENOMIC DNA]</scope>
    <source>
        <strain evidence="4 5">DSM 105096</strain>
    </source>
</reference>
<evidence type="ECO:0000313" key="5">
    <source>
        <dbReference type="Proteomes" id="UP000770785"/>
    </source>
</evidence>
<comment type="caution">
    <text evidence="4">The sequence shown here is derived from an EMBL/GenBank/DDBJ whole genome shotgun (WGS) entry which is preliminary data.</text>
</comment>
<evidence type="ECO:0000259" key="3">
    <source>
        <dbReference type="PROSITE" id="PS51186"/>
    </source>
</evidence>
<comment type="similarity">
    <text evidence="1">Belongs to the carbon-nitrogen hydrolase superfamily. NIT1/NIT2 family.</text>
</comment>
<dbReference type="RefSeq" id="WP_168037160.1">
    <property type="nucleotide sequence ID" value="NZ_JAATJH010000002.1"/>
</dbReference>
<gene>
    <name evidence="4" type="ORF">GGR27_001914</name>
</gene>
<accession>A0ABX0XAZ7</accession>
<dbReference type="SUPFAM" id="SSF56317">
    <property type="entry name" value="Carbon-nitrogen hydrolase"/>
    <property type="match status" value="1"/>
</dbReference>
<dbReference type="EMBL" id="JAATJH010000002">
    <property type="protein sequence ID" value="NJC26415.1"/>
    <property type="molecule type" value="Genomic_DNA"/>
</dbReference>
<dbReference type="Gene3D" id="3.40.630.30">
    <property type="match status" value="1"/>
</dbReference>
<protein>
    <submittedName>
        <fullName evidence="4">Amidohydrolase/GNAT superfamily N-acetyltransferase</fullName>
    </submittedName>
</protein>
<dbReference type="InterPro" id="IPR036526">
    <property type="entry name" value="C-N_Hydrolase_sf"/>
</dbReference>
<dbReference type="PROSITE" id="PS50263">
    <property type="entry name" value="CN_HYDROLASE"/>
    <property type="match status" value="1"/>
</dbReference>
<dbReference type="PROSITE" id="PS51186">
    <property type="entry name" value="GNAT"/>
    <property type="match status" value="1"/>
</dbReference>
<dbReference type="PANTHER" id="PTHR23088:SF50">
    <property type="entry name" value="HYDROLASE YHCX"/>
    <property type="match status" value="1"/>
</dbReference>
<evidence type="ECO:0000259" key="2">
    <source>
        <dbReference type="PROSITE" id="PS50263"/>
    </source>
</evidence>
<keyword evidence="5" id="KW-1185">Reference proteome</keyword>
<dbReference type="Pfam" id="PF00583">
    <property type="entry name" value="Acetyltransf_1"/>
    <property type="match status" value="1"/>
</dbReference>
<dbReference type="InterPro" id="IPR003010">
    <property type="entry name" value="C-N_Hydrolase"/>
</dbReference>
<name>A0ABX0XAZ7_9BACT</name>
<evidence type="ECO:0000313" key="4">
    <source>
        <dbReference type="EMBL" id="NJC26415.1"/>
    </source>
</evidence>
<feature type="domain" description="N-acetyltransferase" evidence="3">
    <location>
        <begin position="21"/>
        <end position="222"/>
    </location>
</feature>
<evidence type="ECO:0000256" key="1">
    <source>
        <dbReference type="ARBA" id="ARBA00010613"/>
    </source>
</evidence>